<evidence type="ECO:0000313" key="3">
    <source>
        <dbReference type="WBParaSite" id="scf7180000424840.g14119"/>
    </source>
</evidence>
<name>A0A915PE93_9BILA</name>
<feature type="transmembrane region" description="Helical" evidence="1">
    <location>
        <begin position="149"/>
        <end position="171"/>
    </location>
</feature>
<evidence type="ECO:0000313" key="2">
    <source>
        <dbReference type="Proteomes" id="UP000887560"/>
    </source>
</evidence>
<feature type="transmembrane region" description="Helical" evidence="1">
    <location>
        <begin position="234"/>
        <end position="254"/>
    </location>
</feature>
<accession>A0A915PE93</accession>
<keyword evidence="1" id="KW-0472">Membrane</keyword>
<keyword evidence="1" id="KW-1133">Transmembrane helix</keyword>
<feature type="transmembrane region" description="Helical" evidence="1">
    <location>
        <begin position="74"/>
        <end position="93"/>
    </location>
</feature>
<dbReference type="WBParaSite" id="scf7180000424840.g14119">
    <property type="protein sequence ID" value="scf7180000424840.g14119"/>
    <property type="gene ID" value="scf7180000424840.g14119"/>
</dbReference>
<sequence>MASVPSDINLIINKLSTIDKEKDNEINENIGKESGNDKENIIEESGGYSLIGHDNNKYYVQLYNKFWPYRGLKFINWLIFLLLAVGSILTAVKNLRWAKNFWPSFPPYDDIDIGGLVGVGQLVLAVIGLIALIVHCFAKDLFKAAVASLMDMCFFIFSVVILVISTIVFSLKTISLYRWLRPKLVNFNYTIEAYADITEIDMKKHKAWGLEGYTLEMIEDHKKEIIINVLTNPIMTVLTAITLILNIYLIFCLYKKMRNAKLWNDGVEDYLALFPKCSQIELKYARLGKTKMFQWVM</sequence>
<keyword evidence="1" id="KW-0812">Transmembrane</keyword>
<feature type="transmembrane region" description="Helical" evidence="1">
    <location>
        <begin position="113"/>
        <end position="137"/>
    </location>
</feature>
<keyword evidence="2" id="KW-1185">Reference proteome</keyword>
<proteinExistence type="predicted"/>
<dbReference type="AlphaFoldDB" id="A0A915PE93"/>
<reference evidence="3" key="1">
    <citation type="submission" date="2022-11" db="UniProtKB">
        <authorList>
            <consortium name="WormBaseParasite"/>
        </authorList>
    </citation>
    <scope>IDENTIFICATION</scope>
</reference>
<evidence type="ECO:0000256" key="1">
    <source>
        <dbReference type="SAM" id="Phobius"/>
    </source>
</evidence>
<dbReference type="Proteomes" id="UP000887560">
    <property type="component" value="Unplaced"/>
</dbReference>
<organism evidence="2 3">
    <name type="scientific">Meloidogyne floridensis</name>
    <dbReference type="NCBI Taxonomy" id="298350"/>
    <lineage>
        <taxon>Eukaryota</taxon>
        <taxon>Metazoa</taxon>
        <taxon>Ecdysozoa</taxon>
        <taxon>Nematoda</taxon>
        <taxon>Chromadorea</taxon>
        <taxon>Rhabditida</taxon>
        <taxon>Tylenchina</taxon>
        <taxon>Tylenchomorpha</taxon>
        <taxon>Tylenchoidea</taxon>
        <taxon>Meloidogynidae</taxon>
        <taxon>Meloidogyninae</taxon>
        <taxon>Meloidogyne</taxon>
    </lineage>
</organism>
<protein>
    <submittedName>
        <fullName evidence="3">Tetraspanin</fullName>
    </submittedName>
</protein>